<gene>
    <name evidence="2" type="ORF">EJ08DRAFT_692138</name>
</gene>
<evidence type="ECO:0000313" key="3">
    <source>
        <dbReference type="Proteomes" id="UP000800235"/>
    </source>
</evidence>
<dbReference type="EMBL" id="MU007011">
    <property type="protein sequence ID" value="KAF2436261.1"/>
    <property type="molecule type" value="Genomic_DNA"/>
</dbReference>
<accession>A0A9P4P2M0</accession>
<dbReference type="AlphaFoldDB" id="A0A9P4P2M0"/>
<evidence type="ECO:0000313" key="2">
    <source>
        <dbReference type="EMBL" id="KAF2436261.1"/>
    </source>
</evidence>
<feature type="chain" id="PRO_5040134994" evidence="1">
    <location>
        <begin position="22"/>
        <end position="95"/>
    </location>
</feature>
<feature type="signal peptide" evidence="1">
    <location>
        <begin position="1"/>
        <end position="21"/>
    </location>
</feature>
<dbReference type="Proteomes" id="UP000800235">
    <property type="component" value="Unassembled WGS sequence"/>
</dbReference>
<proteinExistence type="predicted"/>
<comment type="caution">
    <text evidence="2">The sequence shown here is derived from an EMBL/GenBank/DDBJ whole genome shotgun (WGS) entry which is preliminary data.</text>
</comment>
<organism evidence="2 3">
    <name type="scientific">Tothia fuscella</name>
    <dbReference type="NCBI Taxonomy" id="1048955"/>
    <lineage>
        <taxon>Eukaryota</taxon>
        <taxon>Fungi</taxon>
        <taxon>Dikarya</taxon>
        <taxon>Ascomycota</taxon>
        <taxon>Pezizomycotina</taxon>
        <taxon>Dothideomycetes</taxon>
        <taxon>Pleosporomycetidae</taxon>
        <taxon>Venturiales</taxon>
        <taxon>Cylindrosympodiaceae</taxon>
        <taxon>Tothia</taxon>
    </lineage>
</organism>
<reference evidence="2" key="1">
    <citation type="journal article" date="2020" name="Stud. Mycol.">
        <title>101 Dothideomycetes genomes: a test case for predicting lifestyles and emergence of pathogens.</title>
        <authorList>
            <person name="Haridas S."/>
            <person name="Albert R."/>
            <person name="Binder M."/>
            <person name="Bloem J."/>
            <person name="Labutti K."/>
            <person name="Salamov A."/>
            <person name="Andreopoulos B."/>
            <person name="Baker S."/>
            <person name="Barry K."/>
            <person name="Bills G."/>
            <person name="Bluhm B."/>
            <person name="Cannon C."/>
            <person name="Castanera R."/>
            <person name="Culley D."/>
            <person name="Daum C."/>
            <person name="Ezra D."/>
            <person name="Gonzalez J."/>
            <person name="Henrissat B."/>
            <person name="Kuo A."/>
            <person name="Liang C."/>
            <person name="Lipzen A."/>
            <person name="Lutzoni F."/>
            <person name="Magnuson J."/>
            <person name="Mondo S."/>
            <person name="Nolan M."/>
            <person name="Ohm R."/>
            <person name="Pangilinan J."/>
            <person name="Park H.-J."/>
            <person name="Ramirez L."/>
            <person name="Alfaro M."/>
            <person name="Sun H."/>
            <person name="Tritt A."/>
            <person name="Yoshinaga Y."/>
            <person name="Zwiers L.-H."/>
            <person name="Turgeon B."/>
            <person name="Goodwin S."/>
            <person name="Spatafora J."/>
            <person name="Crous P."/>
            <person name="Grigoriev I."/>
        </authorList>
    </citation>
    <scope>NUCLEOTIDE SEQUENCE</scope>
    <source>
        <strain evidence="2">CBS 130266</strain>
    </source>
</reference>
<name>A0A9P4P2M0_9PEZI</name>
<keyword evidence="3" id="KW-1185">Reference proteome</keyword>
<protein>
    <submittedName>
        <fullName evidence="2">Uncharacterized protein</fullName>
    </submittedName>
</protein>
<sequence length="95" mass="10490">MKLALPTVVSWVVLLANFTHSTPLAHEDTSVANLGPPDLNDNASAEKPSWVIDNIICGKFHQPKWTAIDDGVKYLSNMKGNWSLHGEYHLLPPKS</sequence>
<keyword evidence="1" id="KW-0732">Signal</keyword>
<evidence type="ECO:0000256" key="1">
    <source>
        <dbReference type="SAM" id="SignalP"/>
    </source>
</evidence>